<sequence>MDTPVPGTPVFLAPPPVEPSGSAPVAVAWTLGDPGRELDAQLVRLSAGAVVEEHTGTAPGVLVLVVGGSGEIRTPDRTVALTPGCAAWLPAGTARALRAGAEGLAYTTAHRRRPPATALAGPGPDTGEGACLLHLVCDACGRLASDRDARFCTRCGTRLPGPDRNRSA</sequence>
<keyword evidence="2" id="KW-1185">Reference proteome</keyword>
<gene>
    <name evidence="1" type="ORF">J2Z77_003213</name>
</gene>
<protein>
    <submittedName>
        <fullName evidence="1">Quercetin dioxygenase-like cupin family protein/ribosomal protein L37E</fullName>
    </submittedName>
</protein>
<organism evidence="1 2">
    <name type="scientific">Streptomyces avidinii</name>
    <dbReference type="NCBI Taxonomy" id="1895"/>
    <lineage>
        <taxon>Bacteria</taxon>
        <taxon>Bacillati</taxon>
        <taxon>Actinomycetota</taxon>
        <taxon>Actinomycetes</taxon>
        <taxon>Kitasatosporales</taxon>
        <taxon>Streptomycetaceae</taxon>
        <taxon>Streptomyces</taxon>
    </lineage>
</organism>
<dbReference type="SUPFAM" id="SSF51182">
    <property type="entry name" value="RmlC-like cupins"/>
    <property type="match status" value="1"/>
</dbReference>
<dbReference type="Gene3D" id="2.60.120.10">
    <property type="entry name" value="Jelly Rolls"/>
    <property type="match status" value="1"/>
</dbReference>
<evidence type="ECO:0000313" key="2">
    <source>
        <dbReference type="Proteomes" id="UP001519310"/>
    </source>
</evidence>
<evidence type="ECO:0000313" key="1">
    <source>
        <dbReference type="EMBL" id="MBP2037412.1"/>
    </source>
</evidence>
<dbReference type="Proteomes" id="UP001519310">
    <property type="component" value="Unassembled WGS sequence"/>
</dbReference>
<accession>A0ABS4L5P5</accession>
<dbReference type="InterPro" id="IPR011051">
    <property type="entry name" value="RmlC_Cupin_sf"/>
</dbReference>
<name>A0ABS4L5P5_STRAV</name>
<proteinExistence type="predicted"/>
<dbReference type="InterPro" id="IPR014710">
    <property type="entry name" value="RmlC-like_jellyroll"/>
</dbReference>
<dbReference type="EMBL" id="JAGGLQ010000005">
    <property type="protein sequence ID" value="MBP2037412.1"/>
    <property type="molecule type" value="Genomic_DNA"/>
</dbReference>
<comment type="caution">
    <text evidence="1">The sequence shown here is derived from an EMBL/GenBank/DDBJ whole genome shotgun (WGS) entry which is preliminary data.</text>
</comment>
<dbReference type="RefSeq" id="WP_189972948.1">
    <property type="nucleotide sequence ID" value="NZ_BMVL01000014.1"/>
</dbReference>
<reference evidence="1 2" key="1">
    <citation type="submission" date="2021-03" db="EMBL/GenBank/DDBJ databases">
        <title>Genomic Encyclopedia of Type Strains, Phase IV (KMG-IV): sequencing the most valuable type-strain genomes for metagenomic binning, comparative biology and taxonomic classification.</title>
        <authorList>
            <person name="Goeker M."/>
        </authorList>
    </citation>
    <scope>NUCLEOTIDE SEQUENCE [LARGE SCALE GENOMIC DNA]</scope>
    <source>
        <strain evidence="1 2">DSM 40526</strain>
    </source>
</reference>